<proteinExistence type="predicted"/>
<dbReference type="HOGENOM" id="CLU_968755_0_0_9"/>
<organism evidence="1 2">
    <name type="scientific">Clostridium pasteurianum BC1</name>
    <dbReference type="NCBI Taxonomy" id="86416"/>
    <lineage>
        <taxon>Bacteria</taxon>
        <taxon>Bacillati</taxon>
        <taxon>Bacillota</taxon>
        <taxon>Clostridia</taxon>
        <taxon>Eubacteriales</taxon>
        <taxon>Clostridiaceae</taxon>
        <taxon>Clostridium</taxon>
    </lineage>
</organism>
<dbReference type="RefSeq" id="WP_015613863.1">
    <property type="nucleotide sequence ID" value="NC_021182.1"/>
</dbReference>
<dbReference type="EMBL" id="CP003261">
    <property type="protein sequence ID" value="AGK95536.1"/>
    <property type="molecule type" value="Genomic_DNA"/>
</dbReference>
<dbReference type="KEGG" id="cpas:Clopa_0483"/>
<dbReference type="STRING" id="86416.Clopa_0483"/>
<gene>
    <name evidence="1" type="ORF">Clopa_0483</name>
</gene>
<protein>
    <submittedName>
        <fullName evidence="1">Uncharacterized protein</fullName>
    </submittedName>
</protein>
<accession>R4K1B9</accession>
<dbReference type="OrthoDB" id="9970435at2"/>
<dbReference type="PATRIC" id="fig|86416.3.peg.461"/>
<evidence type="ECO:0000313" key="1">
    <source>
        <dbReference type="EMBL" id="AGK95536.1"/>
    </source>
</evidence>
<keyword evidence="2" id="KW-1185">Reference proteome</keyword>
<name>R4K1B9_CLOPA</name>
<reference evidence="1 2" key="1">
    <citation type="submission" date="2012-01" db="EMBL/GenBank/DDBJ databases">
        <title>Complete sequence of chromosome of Clostridium pasteurianum BC1.</title>
        <authorList>
            <consortium name="US DOE Joint Genome Institute"/>
            <person name="Lucas S."/>
            <person name="Han J."/>
            <person name="Lapidus A."/>
            <person name="Cheng J.-F."/>
            <person name="Goodwin L."/>
            <person name="Pitluck S."/>
            <person name="Peters L."/>
            <person name="Mikhailova N."/>
            <person name="Teshima H."/>
            <person name="Detter J.C."/>
            <person name="Han C."/>
            <person name="Tapia R."/>
            <person name="Land M."/>
            <person name="Hauser L."/>
            <person name="Kyrpides N."/>
            <person name="Ivanova N."/>
            <person name="Pagani I."/>
            <person name="Dunn J."/>
            <person name="Taghavi S."/>
            <person name="Francis A."/>
            <person name="van der Lelie D."/>
            <person name="Woyke T."/>
        </authorList>
    </citation>
    <scope>NUCLEOTIDE SEQUENCE [LARGE SCALE GENOMIC DNA]</scope>
    <source>
        <strain evidence="1 2">BC1</strain>
    </source>
</reference>
<sequence>MLKEIKINKIFNINDKKYFVLSIYFIDTRILLDIITERENRDSHEPIHMPKTLEESLIESFNGRQKVVKLGYFQLLVNGKKYNSIGGRQGNGTEKYFKNRIQLPKEFIDKQLDIIQCEFEALEKDVEIKEISLINKIEVKEYLIHQEHTMQIGSVDKPFDFTYKDPENGMESSIIIKELYTEEIAEDRRCLFSCNENEKLLWGVASSHSDIKDLQLFTEKRLKKGINYTTAPMMLMEKTKNPENENLFDHRLFIGFVEPLQEKVDVVLFSITKKIYDSWRGILYNYN</sequence>
<dbReference type="AlphaFoldDB" id="R4K1B9"/>
<dbReference type="Proteomes" id="UP000013523">
    <property type="component" value="Chromosome"/>
</dbReference>
<evidence type="ECO:0000313" key="2">
    <source>
        <dbReference type="Proteomes" id="UP000013523"/>
    </source>
</evidence>